<evidence type="ECO:0000256" key="3">
    <source>
        <dbReference type="ARBA" id="ARBA00022578"/>
    </source>
</evidence>
<dbReference type="GO" id="GO:0004803">
    <property type="term" value="F:transposase activity"/>
    <property type="evidence" value="ECO:0007669"/>
    <property type="project" value="UniProtKB-UniRule"/>
</dbReference>
<dbReference type="Pfam" id="PF00872">
    <property type="entry name" value="Transposase_mut"/>
    <property type="match status" value="1"/>
</dbReference>
<reference evidence="8" key="1">
    <citation type="journal article" date="2014" name="Stand. Genomic Sci.">
        <title>Genome sequence of the exopolysaccharide-producing Salipiger mucosus type strain (DSM 16094(T)), a moderately halophilic member of the Roseobacter clade.</title>
        <authorList>
            <person name="Riedel T."/>
            <person name="Spring S."/>
            <person name="Fiebig A."/>
            <person name="Petersen J."/>
            <person name="Kyrpides N.C."/>
            <person name="Goker M."/>
            <person name="Klenk H.P."/>
        </authorList>
    </citation>
    <scope>NUCLEOTIDE SEQUENCE [LARGE SCALE GENOMIC DNA]</scope>
    <source>
        <strain evidence="8">DSM 16094</strain>
    </source>
</reference>
<protein>
    <recommendedName>
        <fullName evidence="6">Mutator family transposase</fullName>
    </recommendedName>
</protein>
<keyword evidence="6" id="KW-0814">Transposable element</keyword>
<dbReference type="PANTHER" id="PTHR33217">
    <property type="entry name" value="TRANSPOSASE FOR INSERTION SEQUENCE ELEMENT IS1081"/>
    <property type="match status" value="1"/>
</dbReference>
<keyword evidence="4 6" id="KW-0238">DNA-binding</keyword>
<comment type="function">
    <text evidence="1 6">Required for the transposition of the insertion element.</text>
</comment>
<proteinExistence type="inferred from homology"/>
<dbReference type="EMBL" id="APVH01000069">
    <property type="protein sequence ID" value="EPX75701.1"/>
    <property type="molecule type" value="Genomic_DNA"/>
</dbReference>
<sequence>MTMTDDRMTLIELVEKQADGDLVREMLAFAAERIMEVEVEARTGAAKGARSPLREVQRNGYRDRDWDTRAGRIALEIPRLRKGSYLPSFLEPRRTAEKALVAVIQEAYVHGVSTRSVDDLVKAMGAGGMSKSQVSRLCVEIDERVNAFLSRPLEGAWPYLWLDATYVKVRESGRIISRAVIIAVAVNEDGKREVLGVATGPSEAETFWTDFLRSLADRGLRGVKLVVSDDHKGLRAAARRVFDATHQRCRVHWMRNALAHAPTKQRTAVAAMLKTIFAQENKADAEAQWEVVADALREKQARLGALMDASRDDVLAYMDFPREHWAQIASTNPLERVNREIKRRSDVIGIFPNDEAIVRLVGALMLETNDEWTVARRYMSLPSWGLGRQYAICIGTLPHLPGWQRNARRGWRVDPRYRSATRASRSAGWYAPSAAPSIPLPVPVPV</sequence>
<gene>
    <name evidence="7" type="ORF">Salmuc_01166</name>
</gene>
<dbReference type="InterPro" id="IPR001207">
    <property type="entry name" value="Transposase_mutator"/>
</dbReference>
<dbReference type="Proteomes" id="UP000015347">
    <property type="component" value="Unassembled WGS sequence"/>
</dbReference>
<dbReference type="PANTHER" id="PTHR33217:SF7">
    <property type="entry name" value="TRANSPOSASE FOR INSERTION SEQUENCE ELEMENT IS1081"/>
    <property type="match status" value="1"/>
</dbReference>
<name>S9Q305_9RHOB</name>
<dbReference type="HOGENOM" id="CLU_036805_8_0_5"/>
<dbReference type="GO" id="GO:0003677">
    <property type="term" value="F:DNA binding"/>
    <property type="evidence" value="ECO:0007669"/>
    <property type="project" value="UniProtKB-UniRule"/>
</dbReference>
<dbReference type="STRING" id="1123237.Salmuc_01166"/>
<evidence type="ECO:0000256" key="4">
    <source>
        <dbReference type="ARBA" id="ARBA00023125"/>
    </source>
</evidence>
<evidence type="ECO:0000313" key="8">
    <source>
        <dbReference type="Proteomes" id="UP000015347"/>
    </source>
</evidence>
<evidence type="ECO:0000256" key="5">
    <source>
        <dbReference type="ARBA" id="ARBA00023172"/>
    </source>
</evidence>
<organism evidence="7 8">
    <name type="scientific">Salipiger mucosus DSM 16094</name>
    <dbReference type="NCBI Taxonomy" id="1123237"/>
    <lineage>
        <taxon>Bacteria</taxon>
        <taxon>Pseudomonadati</taxon>
        <taxon>Pseudomonadota</taxon>
        <taxon>Alphaproteobacteria</taxon>
        <taxon>Rhodobacterales</taxon>
        <taxon>Roseobacteraceae</taxon>
        <taxon>Salipiger</taxon>
    </lineage>
</organism>
<comment type="caution">
    <text evidence="7">The sequence shown here is derived from an EMBL/GenBank/DDBJ whole genome shotgun (WGS) entry which is preliminary data.</text>
</comment>
<keyword evidence="5 6" id="KW-0233">DNA recombination</keyword>
<evidence type="ECO:0000256" key="6">
    <source>
        <dbReference type="RuleBase" id="RU365089"/>
    </source>
</evidence>
<keyword evidence="3 6" id="KW-0815">Transposition</keyword>
<evidence type="ECO:0000313" key="7">
    <source>
        <dbReference type="EMBL" id="EPX75701.1"/>
    </source>
</evidence>
<dbReference type="eggNOG" id="COG3328">
    <property type="taxonomic scope" value="Bacteria"/>
</dbReference>
<dbReference type="AlphaFoldDB" id="S9Q305"/>
<evidence type="ECO:0000256" key="1">
    <source>
        <dbReference type="ARBA" id="ARBA00002190"/>
    </source>
</evidence>
<accession>S9Q305</accession>
<keyword evidence="8" id="KW-1185">Reference proteome</keyword>
<evidence type="ECO:0000256" key="2">
    <source>
        <dbReference type="ARBA" id="ARBA00010961"/>
    </source>
</evidence>
<dbReference type="NCBIfam" id="NF033543">
    <property type="entry name" value="transpos_IS256"/>
    <property type="match status" value="1"/>
</dbReference>
<dbReference type="GO" id="GO:0006313">
    <property type="term" value="P:DNA transposition"/>
    <property type="evidence" value="ECO:0007669"/>
    <property type="project" value="UniProtKB-UniRule"/>
</dbReference>
<comment type="similarity">
    <text evidence="2 6">Belongs to the transposase mutator family.</text>
</comment>